<dbReference type="PANTHER" id="PTHR13693">
    <property type="entry name" value="CLASS II AMINOTRANSFERASE/8-AMINO-7-OXONONANOATE SYNTHASE"/>
    <property type="match status" value="1"/>
</dbReference>
<dbReference type="Proteomes" id="UP000619457">
    <property type="component" value="Unassembled WGS sequence"/>
</dbReference>
<evidence type="ECO:0000313" key="4">
    <source>
        <dbReference type="EMBL" id="GGZ20186.1"/>
    </source>
</evidence>
<evidence type="ECO:0000259" key="3">
    <source>
        <dbReference type="Pfam" id="PF00155"/>
    </source>
</evidence>
<evidence type="ECO:0000256" key="1">
    <source>
        <dbReference type="ARBA" id="ARBA00001933"/>
    </source>
</evidence>
<accession>A0A918UM91</accession>
<dbReference type="InterPro" id="IPR004839">
    <property type="entry name" value="Aminotransferase_I/II_large"/>
</dbReference>
<dbReference type="AlphaFoldDB" id="A0A918UM91"/>
<comment type="caution">
    <text evidence="4">The sequence shown here is derived from an EMBL/GenBank/DDBJ whole genome shotgun (WGS) entry which is preliminary data.</text>
</comment>
<dbReference type="RefSeq" id="WP_018472381.1">
    <property type="nucleotide sequence ID" value="NZ_BMWX01000002.1"/>
</dbReference>
<dbReference type="GO" id="GO:0016740">
    <property type="term" value="F:transferase activity"/>
    <property type="evidence" value="ECO:0007669"/>
    <property type="project" value="UniProtKB-KW"/>
</dbReference>
<name>A0A918UM91_9BACT</name>
<organism evidence="4 5">
    <name type="scientific">Echinicola pacifica</name>
    <dbReference type="NCBI Taxonomy" id="346377"/>
    <lineage>
        <taxon>Bacteria</taxon>
        <taxon>Pseudomonadati</taxon>
        <taxon>Bacteroidota</taxon>
        <taxon>Cytophagia</taxon>
        <taxon>Cytophagales</taxon>
        <taxon>Cyclobacteriaceae</taxon>
        <taxon>Echinicola</taxon>
    </lineage>
</organism>
<keyword evidence="4" id="KW-0436">Ligase</keyword>
<dbReference type="Gene3D" id="3.40.640.10">
    <property type="entry name" value="Type I PLP-dependent aspartate aminotransferase-like (Major domain)"/>
    <property type="match status" value="1"/>
</dbReference>
<dbReference type="InterPro" id="IPR015421">
    <property type="entry name" value="PyrdxlP-dep_Trfase_major"/>
</dbReference>
<keyword evidence="2" id="KW-0808">Transferase</keyword>
<keyword evidence="5" id="KW-1185">Reference proteome</keyword>
<dbReference type="EMBL" id="BMWX01000002">
    <property type="protein sequence ID" value="GGZ20186.1"/>
    <property type="molecule type" value="Genomic_DNA"/>
</dbReference>
<reference evidence="4" key="1">
    <citation type="journal article" date="2014" name="Int. J. Syst. Evol. Microbiol.">
        <title>Complete genome sequence of Corynebacterium casei LMG S-19264T (=DSM 44701T), isolated from a smear-ripened cheese.</title>
        <authorList>
            <consortium name="US DOE Joint Genome Institute (JGI-PGF)"/>
            <person name="Walter F."/>
            <person name="Albersmeier A."/>
            <person name="Kalinowski J."/>
            <person name="Ruckert C."/>
        </authorList>
    </citation>
    <scope>NUCLEOTIDE SEQUENCE</scope>
    <source>
        <strain evidence="4">KCTC 12368</strain>
    </source>
</reference>
<feature type="domain" description="Aminotransferase class I/classII large" evidence="3">
    <location>
        <begin position="40"/>
        <end position="346"/>
    </location>
</feature>
<protein>
    <submittedName>
        <fullName evidence="4">2-amino-3-ketobutyrate coenzyme A ligase</fullName>
    </submittedName>
</protein>
<dbReference type="GO" id="GO:0016874">
    <property type="term" value="F:ligase activity"/>
    <property type="evidence" value="ECO:0007669"/>
    <property type="project" value="UniProtKB-KW"/>
</dbReference>
<proteinExistence type="predicted"/>
<sequence length="348" mass="39114">MENYPIHGKIDRRLSLDHGDYLYFSGTAYLGMGSLPEFEKLIIQGIQKYGPNHGASRFSNVQLQVYEELERHFAAEAGASEAALLSSGYLAASLAMRMVRRLADELWVAPDAHPAILPLKKETVPYDTFENYIEFCIRRSQQVEGQTIGIISNAVDTILPSIHTFDWINQLSPHNDYYLLIDDSHAFGLLGRGIYGTYSQWKNLPAEVVVAGSLGKALAIPAGIILSKHHFIDKIKKSSLFRGASPPLPGYCEAFMSAEHLYQRQLGKLKDNLTYFLQKLPKKDHIRYDPTFPVITFKKSGWAEKLAQKGILISSFAYPHPQDPVTDRIIISAYHHKADLDKLIAAMH</sequence>
<dbReference type="GO" id="GO:0030170">
    <property type="term" value="F:pyridoxal phosphate binding"/>
    <property type="evidence" value="ECO:0007669"/>
    <property type="project" value="InterPro"/>
</dbReference>
<dbReference type="InterPro" id="IPR050087">
    <property type="entry name" value="AON_synthase_class-II"/>
</dbReference>
<dbReference type="Gene3D" id="3.90.1150.10">
    <property type="entry name" value="Aspartate Aminotransferase, domain 1"/>
    <property type="match status" value="1"/>
</dbReference>
<comment type="cofactor">
    <cofactor evidence="1">
        <name>pyridoxal 5'-phosphate</name>
        <dbReference type="ChEBI" id="CHEBI:597326"/>
    </cofactor>
</comment>
<evidence type="ECO:0000313" key="5">
    <source>
        <dbReference type="Proteomes" id="UP000619457"/>
    </source>
</evidence>
<dbReference type="InterPro" id="IPR015422">
    <property type="entry name" value="PyrdxlP-dep_Trfase_small"/>
</dbReference>
<dbReference type="SUPFAM" id="SSF53383">
    <property type="entry name" value="PLP-dependent transferases"/>
    <property type="match status" value="1"/>
</dbReference>
<reference evidence="4" key="2">
    <citation type="submission" date="2020-09" db="EMBL/GenBank/DDBJ databases">
        <authorList>
            <person name="Sun Q."/>
            <person name="Kim S."/>
        </authorList>
    </citation>
    <scope>NUCLEOTIDE SEQUENCE</scope>
    <source>
        <strain evidence="4">KCTC 12368</strain>
    </source>
</reference>
<gene>
    <name evidence="4" type="primary">kbl</name>
    <name evidence="4" type="ORF">GCM10007049_10920</name>
</gene>
<dbReference type="InterPro" id="IPR015424">
    <property type="entry name" value="PyrdxlP-dep_Trfase"/>
</dbReference>
<evidence type="ECO:0000256" key="2">
    <source>
        <dbReference type="ARBA" id="ARBA00022679"/>
    </source>
</evidence>
<dbReference type="Pfam" id="PF00155">
    <property type="entry name" value="Aminotran_1_2"/>
    <property type="match status" value="1"/>
</dbReference>